<gene>
    <name evidence="1" type="ORF">ERS013201_03864</name>
</gene>
<reference evidence="1 2" key="1">
    <citation type="submission" date="2015-07" db="EMBL/GenBank/DDBJ databases">
        <authorList>
            <consortium name="Pathogen Informatics"/>
        </authorList>
    </citation>
    <scope>NUCLEOTIDE SEQUENCE [LARGE SCALE GENOMIC DNA]</scope>
    <source>
        <strain evidence="1 2">A325</strain>
    </source>
</reference>
<dbReference type="AlphaFoldDB" id="A0A656A367"/>
<accession>A0A656A367</accession>
<evidence type="ECO:0000313" key="2">
    <source>
        <dbReference type="Proteomes" id="UP000046067"/>
    </source>
</evidence>
<name>A0A656A367_VIBCL</name>
<dbReference type="EMBL" id="CWQJ01000054">
    <property type="protein sequence ID" value="CSC90647.1"/>
    <property type="molecule type" value="Genomic_DNA"/>
</dbReference>
<dbReference type="Proteomes" id="UP000046067">
    <property type="component" value="Unassembled WGS sequence"/>
</dbReference>
<evidence type="ECO:0000313" key="1">
    <source>
        <dbReference type="EMBL" id="CSC90647.1"/>
    </source>
</evidence>
<protein>
    <submittedName>
        <fullName evidence="1">Uncharacterized protein</fullName>
    </submittedName>
</protein>
<proteinExistence type="predicted"/>
<sequence>MSTRYRTHRFKRRDHCPQCGDIDFLCTEYIMDNQVYMYEEQCPRCYDFWQIGLEDSLKDYRKFNNITSGGKCEKDLLQGRRQHG</sequence>
<organism evidence="1 2">
    <name type="scientific">Vibrio cholerae</name>
    <dbReference type="NCBI Taxonomy" id="666"/>
    <lineage>
        <taxon>Bacteria</taxon>
        <taxon>Pseudomonadati</taxon>
        <taxon>Pseudomonadota</taxon>
        <taxon>Gammaproteobacteria</taxon>
        <taxon>Vibrionales</taxon>
        <taxon>Vibrionaceae</taxon>
        <taxon>Vibrio</taxon>
    </lineage>
</organism>